<dbReference type="PANTHER" id="PTHR43045">
    <property type="entry name" value="SHIKIMATE TRANSPORTER"/>
    <property type="match status" value="1"/>
</dbReference>
<feature type="transmembrane region" description="Helical" evidence="11">
    <location>
        <begin position="389"/>
        <end position="410"/>
    </location>
</feature>
<dbReference type="EMBL" id="VLJT01000027">
    <property type="protein sequence ID" value="TWH16099.1"/>
    <property type="molecule type" value="Genomic_DNA"/>
</dbReference>
<feature type="transmembrane region" description="Helical" evidence="11">
    <location>
        <begin position="200"/>
        <end position="217"/>
    </location>
</feature>
<protein>
    <recommendedName>
        <fullName evidence="10">Putative proline/betaine transporter</fullName>
    </recommendedName>
</protein>
<sequence>MTTNPTTSQAVAVSGPDARDQRRAYTASLIGSIVEFYDFAIYGTAASLVFGSIFFAGMSPAVGTIASLATFAAGYMARPLGGVIFGHFGDKVGRKSMLMITLIMMGTATMLIGLLPTSAQIGSLAPVLLVTLRLIQGIAVGGEWGGAVLMSVETGSQKSRGFFGSATGVGAAAGALLATGSFALLGFLEEDQFMSWGWRIPFLASATLIVIGAYIRLKVSESPVFKAAAEKAAEKKETTEERKQAPFVNLIRNHPKRLALAVGVYVGPVMAQSIIKIYVVSWATTNTDVSRGVILNALTASLAVMVVGVPLFAMLSDRIGRLKVYVPAAILFAIASFLIFPMIATGSTALVFLAFFMTMGVIESACLGPVGAILTEAFPTKIRYTGTSFAYQVSSMVGGGFGPVVAALLATTLGMGALPVSLMMGAFCVISAVSTLMLGESRKTDLNNV</sequence>
<dbReference type="CDD" id="cd17369">
    <property type="entry name" value="MFS_ShiA_like"/>
    <property type="match status" value="1"/>
</dbReference>
<evidence type="ECO:0000313" key="13">
    <source>
        <dbReference type="EMBL" id="TWH16099.1"/>
    </source>
</evidence>
<name>A0A562E2D1_RHORH</name>
<keyword evidence="7 11" id="KW-1133">Transmembrane helix</keyword>
<evidence type="ECO:0000256" key="4">
    <source>
        <dbReference type="ARBA" id="ARBA00022475"/>
    </source>
</evidence>
<reference evidence="13 14" key="1">
    <citation type="submission" date="2019-07" db="EMBL/GenBank/DDBJ databases">
        <title>Genome sequencing of lignin-degrading bacterial isolates.</title>
        <authorList>
            <person name="Gladden J."/>
        </authorList>
    </citation>
    <scope>NUCLEOTIDE SEQUENCE [LARGE SCALE GENOMIC DNA]</scope>
    <source>
        <strain evidence="13 14">J45</strain>
    </source>
</reference>
<dbReference type="InterPro" id="IPR005828">
    <property type="entry name" value="MFS_sugar_transport-like"/>
</dbReference>
<dbReference type="PANTHER" id="PTHR43045:SF1">
    <property type="entry name" value="SHIKIMATE TRANSPORTER"/>
    <property type="match status" value="1"/>
</dbReference>
<feature type="transmembrane region" description="Helical" evidence="11">
    <location>
        <begin position="416"/>
        <end position="438"/>
    </location>
</feature>
<evidence type="ECO:0000256" key="9">
    <source>
        <dbReference type="ARBA" id="ARBA00037295"/>
    </source>
</evidence>
<keyword evidence="4" id="KW-1003">Cell membrane</keyword>
<feature type="domain" description="Major facilitator superfamily (MFS) profile" evidence="12">
    <location>
        <begin position="24"/>
        <end position="443"/>
    </location>
</feature>
<evidence type="ECO:0000256" key="5">
    <source>
        <dbReference type="ARBA" id="ARBA00022692"/>
    </source>
</evidence>
<proteinExistence type="inferred from homology"/>
<evidence type="ECO:0000256" key="1">
    <source>
        <dbReference type="ARBA" id="ARBA00004651"/>
    </source>
</evidence>
<evidence type="ECO:0000313" key="14">
    <source>
        <dbReference type="Proteomes" id="UP000317573"/>
    </source>
</evidence>
<dbReference type="Gene3D" id="1.20.1250.20">
    <property type="entry name" value="MFS general substrate transporter like domains"/>
    <property type="match status" value="2"/>
</dbReference>
<dbReference type="AlphaFoldDB" id="A0A562E2D1"/>
<feature type="transmembrane region" description="Helical" evidence="11">
    <location>
        <begin position="293"/>
        <end position="312"/>
    </location>
</feature>
<evidence type="ECO:0000256" key="2">
    <source>
        <dbReference type="ARBA" id="ARBA00008240"/>
    </source>
</evidence>
<comment type="caution">
    <text evidence="13">The sequence shown here is derived from an EMBL/GenBank/DDBJ whole genome shotgun (WGS) entry which is preliminary data.</text>
</comment>
<organism evidence="13 14">
    <name type="scientific">Rhodococcus rhodochrous J45</name>
    <dbReference type="NCBI Taxonomy" id="935266"/>
    <lineage>
        <taxon>Bacteria</taxon>
        <taxon>Bacillati</taxon>
        <taxon>Actinomycetota</taxon>
        <taxon>Actinomycetes</taxon>
        <taxon>Mycobacteriales</taxon>
        <taxon>Nocardiaceae</taxon>
        <taxon>Rhodococcus</taxon>
    </lineage>
</organism>
<keyword evidence="8 11" id="KW-0472">Membrane</keyword>
<evidence type="ECO:0000259" key="12">
    <source>
        <dbReference type="PROSITE" id="PS50850"/>
    </source>
</evidence>
<comment type="similarity">
    <text evidence="2">Belongs to the major facilitator superfamily. Metabolite:H+ Symporter (MHS) family (TC 2.A.1.6) family.</text>
</comment>
<gene>
    <name evidence="13" type="ORF">L618_002900000350</name>
</gene>
<dbReference type="Pfam" id="PF00083">
    <property type="entry name" value="Sugar_tr"/>
    <property type="match status" value="1"/>
</dbReference>
<feature type="transmembrane region" description="Helical" evidence="11">
    <location>
        <begin position="258"/>
        <end position="281"/>
    </location>
</feature>
<comment type="function">
    <text evidence="9">May be a proton symporter involved in the uptake of osmolytes such as proline and glycine betaine.</text>
</comment>
<keyword evidence="3" id="KW-0813">Transport</keyword>
<feature type="transmembrane region" description="Helical" evidence="11">
    <location>
        <begin position="324"/>
        <end position="344"/>
    </location>
</feature>
<evidence type="ECO:0000256" key="7">
    <source>
        <dbReference type="ARBA" id="ARBA00022989"/>
    </source>
</evidence>
<evidence type="ECO:0000256" key="11">
    <source>
        <dbReference type="SAM" id="Phobius"/>
    </source>
</evidence>
<accession>A0A562E2D1</accession>
<feature type="transmembrane region" description="Helical" evidence="11">
    <location>
        <begin position="162"/>
        <end position="188"/>
    </location>
</feature>
<dbReference type="FunFam" id="1.20.1250.20:FF:000001">
    <property type="entry name" value="Dicarboxylate MFS transporter"/>
    <property type="match status" value="1"/>
</dbReference>
<dbReference type="PROSITE" id="PS50850">
    <property type="entry name" value="MFS"/>
    <property type="match status" value="1"/>
</dbReference>
<keyword evidence="5 11" id="KW-0812">Transmembrane</keyword>
<evidence type="ECO:0000256" key="8">
    <source>
        <dbReference type="ARBA" id="ARBA00023136"/>
    </source>
</evidence>
<dbReference type="GO" id="GO:0015293">
    <property type="term" value="F:symporter activity"/>
    <property type="evidence" value="ECO:0007669"/>
    <property type="project" value="UniProtKB-KW"/>
</dbReference>
<feature type="transmembrane region" description="Helical" evidence="11">
    <location>
        <begin position="64"/>
        <end position="85"/>
    </location>
</feature>
<evidence type="ECO:0000256" key="3">
    <source>
        <dbReference type="ARBA" id="ARBA00022448"/>
    </source>
</evidence>
<evidence type="ECO:0000256" key="10">
    <source>
        <dbReference type="ARBA" id="ARBA00039918"/>
    </source>
</evidence>
<dbReference type="RefSeq" id="WP_145692164.1">
    <property type="nucleotide sequence ID" value="NZ_VLJT01000027.1"/>
</dbReference>
<feature type="transmembrane region" description="Helical" evidence="11">
    <location>
        <begin position="350"/>
        <end position="377"/>
    </location>
</feature>
<evidence type="ECO:0000256" key="6">
    <source>
        <dbReference type="ARBA" id="ARBA00022847"/>
    </source>
</evidence>
<dbReference type="InterPro" id="IPR036259">
    <property type="entry name" value="MFS_trans_sf"/>
</dbReference>
<dbReference type="SUPFAM" id="SSF103473">
    <property type="entry name" value="MFS general substrate transporter"/>
    <property type="match status" value="1"/>
</dbReference>
<dbReference type="InterPro" id="IPR020846">
    <property type="entry name" value="MFS_dom"/>
</dbReference>
<dbReference type="Proteomes" id="UP000317573">
    <property type="component" value="Unassembled WGS sequence"/>
</dbReference>
<keyword evidence="6" id="KW-0769">Symport</keyword>
<feature type="transmembrane region" description="Helical" evidence="11">
    <location>
        <begin position="97"/>
        <end position="115"/>
    </location>
</feature>
<comment type="subcellular location">
    <subcellularLocation>
        <location evidence="1">Cell membrane</location>
        <topology evidence="1">Multi-pass membrane protein</topology>
    </subcellularLocation>
</comment>
<dbReference type="GO" id="GO:0005886">
    <property type="term" value="C:plasma membrane"/>
    <property type="evidence" value="ECO:0007669"/>
    <property type="project" value="UniProtKB-SubCell"/>
</dbReference>